<feature type="compositionally biased region" description="Low complexity" evidence="8">
    <location>
        <begin position="43"/>
        <end position="76"/>
    </location>
</feature>
<feature type="compositionally biased region" description="Basic and acidic residues" evidence="8">
    <location>
        <begin position="180"/>
        <end position="217"/>
    </location>
</feature>
<feature type="compositionally biased region" description="Polar residues" evidence="8">
    <location>
        <begin position="780"/>
        <end position="791"/>
    </location>
</feature>
<evidence type="ECO:0000256" key="1">
    <source>
        <dbReference type="ARBA" id="ARBA00004141"/>
    </source>
</evidence>
<dbReference type="CDD" id="cd06174">
    <property type="entry name" value="MFS"/>
    <property type="match status" value="1"/>
</dbReference>
<feature type="compositionally biased region" description="Basic and acidic residues" evidence="8">
    <location>
        <begin position="238"/>
        <end position="253"/>
    </location>
</feature>
<feature type="region of interest" description="Disordered" evidence="8">
    <location>
        <begin position="503"/>
        <end position="667"/>
    </location>
</feature>
<feature type="region of interest" description="Disordered" evidence="8">
    <location>
        <begin position="696"/>
        <end position="839"/>
    </location>
</feature>
<protein>
    <submittedName>
        <fullName evidence="11">Transmembrane protein</fullName>
    </submittedName>
</protein>
<feature type="compositionally biased region" description="Basic residues" evidence="8">
    <location>
        <begin position="615"/>
        <end position="624"/>
    </location>
</feature>
<dbReference type="Gene3D" id="1.20.1250.20">
    <property type="entry name" value="MFS general substrate transporter like domains"/>
    <property type="match status" value="2"/>
</dbReference>
<dbReference type="SUPFAM" id="SSF103473">
    <property type="entry name" value="MFS general substrate transporter"/>
    <property type="match status" value="2"/>
</dbReference>
<dbReference type="GeneID" id="94424962"/>
<dbReference type="PANTHER" id="PTHR20772">
    <property type="entry name" value="PROTEIN FMP42"/>
    <property type="match status" value="1"/>
</dbReference>
<dbReference type="InterPro" id="IPR053976">
    <property type="entry name" value="PFF1_TM"/>
</dbReference>
<name>A0A2C6LA38_9APIC</name>
<sequence>MSHLTGPPSHSSLQSSSSSSPSPPSPALPSSRKPDHVANHIDSSSSPPSLPGASLRPSLRPVAPLPLPSRRLSLPSHETRSGDLPKRGFIPPHPGPPHVVSSFEDLSRGEDEEERKRKEENPCLEKPPHEDDKARGRLLSREEEEDEEMRTTACYAIPSAQKKEGEEGERQGRSSPSDSRGIKGEGKDREETRLSHLDHLHPAKAKGADVMKGEKRKTIASMKWSSSPLRETRHRQPAMKEGEEEHLPSLSHEKEKEEQRFLSHSPMLRYLCSPCRCVLRCLSKKVFSRSRYHYLFFISLYAFFIGPSYLNWAPLRQVLFRSGAYFWMCDPSETNPESLVYVHPEQMTCKEQRLHVGHLFTLCAASDFGFSFFGGLAMDSTGPKVASLLGSSLMLTGWLLISVSSQSTPLYIPGFILYGLGIDMAFYGTLSVATLFPGHENTVMSIIVAMRALSYMTPVILDSLSSIASSYLPIMLGYALLALLPAVFIALIYAPWRPFPKRTHHQEVEDEKDREQGEKRSSREREEEEEEEEGGGVKEDEDEEEERGVAKTREEDSTEMTMRVQILESGDESEKKKREMKKKFDKKTRGKGGGEEEDEEKELYSLEEGKGVKERRSHKTRHHEKREDDNDGFLHRWHRGRGHRSFHEEEERDKEEEDEESSLEYQLEHVPGGRGVAAEGALAAATVAVRLISGESHVSGPPAILGGESSLHYPHRGARGGRDFEEKEEMRNSSPTHHGHHPSREKKKKRDHEEDASVSQVGEDPSEAFSPGRDTYPGLCSSSSARTTPRYSSYKKREEEEGEEPREEGKNGEKRRKGGKEEEEEKSPTFTMKNEEKKEMHVSAYYHTTNTTSTRSGVDLPASTLRHDRYISHPSSSSSSSSPFSPTPHQHSHSSSSPSHRHGRGLPRTKGIPPFSMPSRSLLLRKWRHMSTYTVSFLKNYMLSYTYLPIIPYFTIALIRSVYFNDSSEDLVPNSLRFLHIILGCVFFAPPFAGLIADYCGIITCMLLVNSFGTFVIVSAFIAYRSHLIFFEYFASLMFMLNMALMTNQVYFYVADTFPQKHLGKLCGFACTIGGVISLCVTKMFEFSVTHTDGFTIMLSLLVGLSTITYLLIGCLYLARRRTRRQEEKKMKRHLSMKEQEEEERDDGQQREDDEEDEKEREKEEEEKDKMKMRRSREREEKNEEAHRHQQEVQNRV</sequence>
<dbReference type="Pfam" id="PF22251">
    <property type="entry name" value="PFF1_TM"/>
    <property type="match status" value="1"/>
</dbReference>
<comment type="subcellular location">
    <subcellularLocation>
        <location evidence="1">Membrane</location>
        <topology evidence="1">Multi-pass membrane protein</topology>
    </subcellularLocation>
</comment>
<evidence type="ECO:0000256" key="9">
    <source>
        <dbReference type="SAM" id="Phobius"/>
    </source>
</evidence>
<evidence type="ECO:0000256" key="4">
    <source>
        <dbReference type="ARBA" id="ARBA00022692"/>
    </source>
</evidence>
<feature type="compositionally biased region" description="Acidic residues" evidence="8">
    <location>
        <begin position="1140"/>
        <end position="1167"/>
    </location>
</feature>
<feature type="transmembrane region" description="Helical" evidence="9">
    <location>
        <begin position="1066"/>
        <end position="1085"/>
    </location>
</feature>
<keyword evidence="12" id="KW-1185">Reference proteome</keyword>
<feature type="compositionally biased region" description="Basic and acidic residues" evidence="8">
    <location>
        <begin position="77"/>
        <end position="86"/>
    </location>
</feature>
<feature type="compositionally biased region" description="Basic and acidic residues" evidence="8">
    <location>
        <begin position="625"/>
        <end position="634"/>
    </location>
</feature>
<feature type="domain" description="Vacuolar membrane protease transmembrane" evidence="10">
    <location>
        <begin position="1016"/>
        <end position="1195"/>
    </location>
</feature>
<feature type="transmembrane region" description="Helical" evidence="9">
    <location>
        <begin position="473"/>
        <end position="494"/>
    </location>
</feature>
<dbReference type="GO" id="GO:0016020">
    <property type="term" value="C:membrane"/>
    <property type="evidence" value="ECO:0007669"/>
    <property type="project" value="UniProtKB-SubCell"/>
</dbReference>
<dbReference type="VEuPathDB" id="ToxoDB:CSUI_001545"/>
<feature type="compositionally biased region" description="Acidic residues" evidence="8">
    <location>
        <begin position="526"/>
        <end position="546"/>
    </location>
</feature>
<feature type="compositionally biased region" description="Basic and acidic residues" evidence="8">
    <location>
        <begin position="105"/>
        <end position="141"/>
    </location>
</feature>
<dbReference type="InterPro" id="IPR036259">
    <property type="entry name" value="MFS_trans_sf"/>
</dbReference>
<dbReference type="Proteomes" id="UP000221165">
    <property type="component" value="Unassembled WGS sequence"/>
</dbReference>
<evidence type="ECO:0000256" key="5">
    <source>
        <dbReference type="ARBA" id="ARBA00022970"/>
    </source>
</evidence>
<evidence type="ECO:0000256" key="7">
    <source>
        <dbReference type="ARBA" id="ARBA00023136"/>
    </source>
</evidence>
<comment type="caution">
    <text evidence="11">The sequence shown here is derived from an EMBL/GenBank/DDBJ whole genome shotgun (WGS) entry which is preliminary data.</text>
</comment>
<feature type="transmembrane region" description="Helical" evidence="9">
    <location>
        <begin position="356"/>
        <end position="378"/>
    </location>
</feature>
<feature type="compositionally biased region" description="Low complexity" evidence="8">
    <location>
        <begin position="872"/>
        <end position="898"/>
    </location>
</feature>
<feature type="compositionally biased region" description="Acidic residues" evidence="8">
    <location>
        <begin position="648"/>
        <end position="662"/>
    </location>
</feature>
<keyword evidence="3" id="KW-0813">Transport</keyword>
<feature type="transmembrane region" description="Helical" evidence="9">
    <location>
        <begin position="1003"/>
        <end position="1024"/>
    </location>
</feature>
<keyword evidence="5" id="KW-0029">Amino-acid transport</keyword>
<keyword evidence="4 9" id="KW-0812">Transmembrane</keyword>
<dbReference type="OrthoDB" id="331026at2759"/>
<feature type="transmembrane region" description="Helical" evidence="9">
    <location>
        <begin position="415"/>
        <end position="436"/>
    </location>
</feature>
<feature type="compositionally biased region" description="Basic residues" evidence="8">
    <location>
        <begin position="635"/>
        <end position="644"/>
    </location>
</feature>
<feature type="compositionally biased region" description="Basic and acidic residues" evidence="8">
    <location>
        <begin position="161"/>
        <end position="172"/>
    </location>
</feature>
<feature type="region of interest" description="Disordered" evidence="8">
    <location>
        <begin position="1128"/>
        <end position="1197"/>
    </location>
</feature>
<dbReference type="PANTHER" id="PTHR20772:SF2">
    <property type="entry name" value="PROTEIN FMP42"/>
    <property type="match status" value="1"/>
</dbReference>
<feature type="transmembrane region" description="Helical" evidence="9">
    <location>
        <begin position="292"/>
        <end position="310"/>
    </location>
</feature>
<feature type="compositionally biased region" description="Basic residues" evidence="8">
    <location>
        <begin position="737"/>
        <end position="750"/>
    </location>
</feature>
<feature type="transmembrane region" description="Helical" evidence="9">
    <location>
        <begin position="1030"/>
        <end position="1054"/>
    </location>
</feature>
<gene>
    <name evidence="11" type="ORF">CSUI_001545</name>
</gene>
<dbReference type="GO" id="GO:0006865">
    <property type="term" value="P:amino acid transport"/>
    <property type="evidence" value="ECO:0007669"/>
    <property type="project" value="UniProtKB-KW"/>
</dbReference>
<evidence type="ECO:0000256" key="8">
    <source>
        <dbReference type="SAM" id="MobiDB-lite"/>
    </source>
</evidence>
<dbReference type="InterPro" id="IPR052599">
    <property type="entry name" value="SLC43A_AATransporter"/>
</dbReference>
<dbReference type="AlphaFoldDB" id="A0A2C6LA38"/>
<evidence type="ECO:0000259" key="10">
    <source>
        <dbReference type="Pfam" id="PF22251"/>
    </source>
</evidence>
<feature type="transmembrane region" description="Helical" evidence="9">
    <location>
        <begin position="1097"/>
        <end position="1119"/>
    </location>
</feature>
<feature type="compositionally biased region" description="Low complexity" evidence="8">
    <location>
        <begin position="7"/>
        <end position="20"/>
    </location>
</feature>
<keyword evidence="7 9" id="KW-0472">Membrane</keyword>
<dbReference type="RefSeq" id="XP_067926271.1">
    <property type="nucleotide sequence ID" value="XM_068061751.1"/>
</dbReference>
<reference evidence="11 12" key="1">
    <citation type="journal article" date="2017" name="Int. J. Parasitol.">
        <title>The genome of the protozoan parasite Cystoisospora suis and a reverse vaccinology approach to identify vaccine candidates.</title>
        <authorList>
            <person name="Palmieri N."/>
            <person name="Shrestha A."/>
            <person name="Ruttkowski B."/>
            <person name="Beck T."/>
            <person name="Vogl C."/>
            <person name="Tomley F."/>
            <person name="Blake D.P."/>
            <person name="Joachim A."/>
        </authorList>
    </citation>
    <scope>NUCLEOTIDE SEQUENCE [LARGE SCALE GENOMIC DNA]</scope>
    <source>
        <strain evidence="11 12">Wien I</strain>
    </source>
</reference>
<accession>A0A2C6LA38</accession>
<feature type="compositionally biased region" description="Basic and acidic residues" evidence="8">
    <location>
        <begin position="720"/>
        <end position="731"/>
    </location>
</feature>
<dbReference type="EMBL" id="MIGC01000621">
    <property type="protein sequence ID" value="PHJ24599.1"/>
    <property type="molecule type" value="Genomic_DNA"/>
</dbReference>
<evidence type="ECO:0000256" key="6">
    <source>
        <dbReference type="ARBA" id="ARBA00022989"/>
    </source>
</evidence>
<evidence type="ECO:0000256" key="2">
    <source>
        <dbReference type="ARBA" id="ARBA00006595"/>
    </source>
</evidence>
<comment type="similarity">
    <text evidence="2">Belongs to the SLC43A transporter (TC 2.A.1.44) family.</text>
</comment>
<feature type="transmembrane region" description="Helical" evidence="9">
    <location>
        <begin position="945"/>
        <end position="964"/>
    </location>
</feature>
<feature type="compositionally biased region" description="Basic and acidic residues" evidence="8">
    <location>
        <begin position="1177"/>
        <end position="1191"/>
    </location>
</feature>
<feature type="compositionally biased region" description="Basic residues" evidence="8">
    <location>
        <begin position="578"/>
        <end position="590"/>
    </location>
</feature>
<feature type="transmembrane region" description="Helical" evidence="9">
    <location>
        <begin position="976"/>
        <end position="996"/>
    </location>
</feature>
<feature type="compositionally biased region" description="Basic and acidic residues" evidence="8">
    <location>
        <begin position="505"/>
        <end position="525"/>
    </location>
</feature>
<evidence type="ECO:0000256" key="3">
    <source>
        <dbReference type="ARBA" id="ARBA00022448"/>
    </source>
</evidence>
<evidence type="ECO:0000313" key="12">
    <source>
        <dbReference type="Proteomes" id="UP000221165"/>
    </source>
</evidence>
<feature type="transmembrane region" description="Helical" evidence="9">
    <location>
        <begin position="443"/>
        <end position="461"/>
    </location>
</feature>
<keyword evidence="6 9" id="KW-1133">Transmembrane helix</keyword>
<evidence type="ECO:0000313" key="11">
    <source>
        <dbReference type="EMBL" id="PHJ24599.1"/>
    </source>
</evidence>
<organism evidence="11 12">
    <name type="scientific">Cystoisospora suis</name>
    <dbReference type="NCBI Taxonomy" id="483139"/>
    <lineage>
        <taxon>Eukaryota</taxon>
        <taxon>Sar</taxon>
        <taxon>Alveolata</taxon>
        <taxon>Apicomplexa</taxon>
        <taxon>Conoidasida</taxon>
        <taxon>Coccidia</taxon>
        <taxon>Eucoccidiorida</taxon>
        <taxon>Eimeriorina</taxon>
        <taxon>Sarcocystidae</taxon>
        <taxon>Cystoisospora</taxon>
    </lineage>
</organism>
<feature type="region of interest" description="Disordered" evidence="8">
    <location>
        <begin position="869"/>
        <end position="914"/>
    </location>
</feature>
<feature type="region of interest" description="Disordered" evidence="8">
    <location>
        <begin position="1"/>
        <end position="253"/>
    </location>
</feature>
<feature type="compositionally biased region" description="Basic and acidic residues" evidence="8">
    <location>
        <begin position="602"/>
        <end position="614"/>
    </location>
</feature>
<proteinExistence type="inferred from homology"/>